<dbReference type="GO" id="GO:0006893">
    <property type="term" value="P:Golgi to plasma membrane transport"/>
    <property type="evidence" value="ECO:0007669"/>
    <property type="project" value="TreeGrafter"/>
</dbReference>
<evidence type="ECO:0000313" key="4">
    <source>
        <dbReference type="Proteomes" id="UP001314170"/>
    </source>
</evidence>
<dbReference type="PANTHER" id="PTHR16441">
    <property type="entry name" value="FIDIPIDINE"/>
    <property type="match status" value="1"/>
</dbReference>
<dbReference type="InterPro" id="IPR039116">
    <property type="entry name" value="CCDC93"/>
</dbReference>
<accession>A0AAV1SKM2</accession>
<dbReference type="EMBL" id="CAWUPB010001194">
    <property type="protein sequence ID" value="CAK7353492.1"/>
    <property type="molecule type" value="Genomic_DNA"/>
</dbReference>
<comment type="caution">
    <text evidence="3">The sequence shown here is derived from an EMBL/GenBank/DDBJ whole genome shotgun (WGS) entry which is preliminary data.</text>
</comment>
<dbReference type="InterPro" id="IPR019159">
    <property type="entry name" value="CCDC93_CC"/>
</dbReference>
<evidence type="ECO:0000256" key="1">
    <source>
        <dbReference type="SAM" id="MobiDB-lite"/>
    </source>
</evidence>
<feature type="region of interest" description="Disordered" evidence="1">
    <location>
        <begin position="1"/>
        <end position="26"/>
    </location>
</feature>
<evidence type="ECO:0000313" key="3">
    <source>
        <dbReference type="EMBL" id="CAK7353492.1"/>
    </source>
</evidence>
<proteinExistence type="predicted"/>
<feature type="domain" description="CCDC93 coiled-coil" evidence="2">
    <location>
        <begin position="18"/>
        <end position="252"/>
    </location>
</feature>
<evidence type="ECO:0000259" key="2">
    <source>
        <dbReference type="Pfam" id="PF09762"/>
    </source>
</evidence>
<protein>
    <recommendedName>
        <fullName evidence="2">CCDC93 coiled-coil domain-containing protein</fullName>
    </recommendedName>
</protein>
<keyword evidence="4" id="KW-1185">Reference proteome</keyword>
<dbReference type="AlphaFoldDB" id="A0AAV1SKM2"/>
<sequence length="358" mass="40299">MQQQQQQDGDTNKVTRFEEEELQNARASVETLTASLENLNQRKADVLSNLEQLRERNNKEGGATNTGVQKLVPLLKSLKDLELQESVLQSDCDAKRTELEAEACALEEKIAAGMDSEGLCEDLDCLLSESLKKLNAAKKELAARLRAVTSVKRKLGEVPTQSELIQYERGFSDLNAHIQEKHRLTRKYYATYNALLEIKELMLKETSLLNSISSQFQVAITSTDGRTKLIDSMEGIVKGSQQVLDIAEQKAKVYKVYFDMPAYSILMTTASVYQKLQKVELGLQEEQKVSDALKKRYAAAMAEKRRCYSLLKAFQLSLLESGCGCDVIVELECANVIKQDLFCMQLTLSMEEVNNRNM</sequence>
<reference evidence="3 4" key="1">
    <citation type="submission" date="2024-01" db="EMBL/GenBank/DDBJ databases">
        <authorList>
            <person name="Waweru B."/>
        </authorList>
    </citation>
    <scope>NUCLEOTIDE SEQUENCE [LARGE SCALE GENOMIC DNA]</scope>
</reference>
<gene>
    <name evidence="3" type="ORF">DCAF_LOCUS24755</name>
</gene>
<dbReference type="Pfam" id="PF09762">
    <property type="entry name" value="CCDC93_CC"/>
    <property type="match status" value="1"/>
</dbReference>
<name>A0AAV1SKM2_9ROSI</name>
<organism evidence="3 4">
    <name type="scientific">Dovyalis caffra</name>
    <dbReference type="NCBI Taxonomy" id="77055"/>
    <lineage>
        <taxon>Eukaryota</taxon>
        <taxon>Viridiplantae</taxon>
        <taxon>Streptophyta</taxon>
        <taxon>Embryophyta</taxon>
        <taxon>Tracheophyta</taxon>
        <taxon>Spermatophyta</taxon>
        <taxon>Magnoliopsida</taxon>
        <taxon>eudicotyledons</taxon>
        <taxon>Gunneridae</taxon>
        <taxon>Pentapetalae</taxon>
        <taxon>rosids</taxon>
        <taxon>fabids</taxon>
        <taxon>Malpighiales</taxon>
        <taxon>Salicaceae</taxon>
        <taxon>Flacourtieae</taxon>
        <taxon>Dovyalis</taxon>
    </lineage>
</organism>
<dbReference type="Proteomes" id="UP001314170">
    <property type="component" value="Unassembled WGS sequence"/>
</dbReference>
<dbReference type="PANTHER" id="PTHR16441:SF0">
    <property type="entry name" value="COILED-COIL DOMAIN-CONTAINING PROTEIN 93"/>
    <property type="match status" value="1"/>
</dbReference>